<dbReference type="InterPro" id="IPR026325">
    <property type="entry name" value="DUF932"/>
</dbReference>
<organism evidence="1 2">
    <name type="scientific">Chelatococcus sambhunathii</name>
    <dbReference type="NCBI Taxonomy" id="363953"/>
    <lineage>
        <taxon>Bacteria</taxon>
        <taxon>Pseudomonadati</taxon>
        <taxon>Pseudomonadota</taxon>
        <taxon>Alphaproteobacteria</taxon>
        <taxon>Hyphomicrobiales</taxon>
        <taxon>Chelatococcaceae</taxon>
        <taxon>Chelatococcus</taxon>
    </lineage>
</organism>
<name>A0ABM9U976_9HYPH</name>
<evidence type="ECO:0000313" key="2">
    <source>
        <dbReference type="Proteomes" id="UP000182178"/>
    </source>
</evidence>
<dbReference type="EMBL" id="CYHC01000016">
    <property type="protein sequence ID" value="CUA90855.1"/>
    <property type="molecule type" value="Genomic_DNA"/>
</dbReference>
<dbReference type="Proteomes" id="UP000182178">
    <property type="component" value="Unassembled WGS sequence"/>
</dbReference>
<comment type="caution">
    <text evidence="1">The sequence shown here is derived from an EMBL/GenBank/DDBJ whole genome shotgun (WGS) entry which is preliminary data.</text>
</comment>
<reference evidence="1 2" key="1">
    <citation type="submission" date="2015-08" db="EMBL/GenBank/DDBJ databases">
        <authorList>
            <person name="Varghese N."/>
        </authorList>
    </citation>
    <scope>NUCLEOTIDE SEQUENCE [LARGE SCALE GENOMIC DNA]</scope>
    <source>
        <strain evidence="1 2">DSM 18167</strain>
    </source>
</reference>
<evidence type="ECO:0008006" key="3">
    <source>
        <dbReference type="Google" id="ProtNLM"/>
    </source>
</evidence>
<evidence type="ECO:0000313" key="1">
    <source>
        <dbReference type="EMBL" id="CUA90855.1"/>
    </source>
</evidence>
<dbReference type="RefSeq" id="WP_055460943.1">
    <property type="nucleotide sequence ID" value="NZ_CYHC01000016.1"/>
</dbReference>
<sequence length="401" mass="44355">MHLTNTISAPPASTKFKVANIGGGESRGDLSRQWISRPSDERFLSLDALYAAVKARSDVTFEERIETRGIEFIAPDPKSLEDTHRMTVGLRGGREVAPTHWSFGQLAGLAGAPAGYLRKLPSQIAADALSYGMRYGRDVETIKLYGRDRLDLRAATGPDYGRIFDHDVVAAVQQIAGKGNGDARWKVPGVMDWRTMIYDPEHPVTKDTTTLYASDRDVFIFLVDDRNPISVGKLPNGDDDLMFRGFYVTNSEVGKSSLKIAAFYLRAICCNRIMWGVEGFQEVSMRHSKYAPARFVEEARPALQSFAEGSSRLLIEGVEKAKAAKIASDKDEALEFLAGRGLSRKRAVEVFESVEQHEGRPIRTAWDVAQGITRVAQTIPHTDDRVEFESVAGKLLDKVSA</sequence>
<gene>
    <name evidence="1" type="ORF">Ga0061061_11615</name>
</gene>
<dbReference type="Pfam" id="PF06067">
    <property type="entry name" value="DUF932"/>
    <property type="match status" value="1"/>
</dbReference>
<accession>A0ABM9U976</accession>
<protein>
    <recommendedName>
        <fullName evidence="3">DUF932 domain-containing protein</fullName>
    </recommendedName>
</protein>
<keyword evidence="2" id="KW-1185">Reference proteome</keyword>
<proteinExistence type="predicted"/>